<dbReference type="EMBL" id="JAGKQH010000004">
    <property type="protein sequence ID" value="KAG6599977.1"/>
    <property type="molecule type" value="Genomic_DNA"/>
</dbReference>
<dbReference type="GO" id="GO:0004523">
    <property type="term" value="F:RNA-DNA hybrid ribonuclease activity"/>
    <property type="evidence" value="ECO:0007669"/>
    <property type="project" value="InterPro"/>
</dbReference>
<accession>A0AAV6NNS5</accession>
<feature type="domain" description="RNase H type-1" evidence="1">
    <location>
        <begin position="10"/>
        <end position="64"/>
    </location>
</feature>
<dbReference type="Pfam" id="PF13456">
    <property type="entry name" value="RVT_3"/>
    <property type="match status" value="1"/>
</dbReference>
<evidence type="ECO:0000259" key="1">
    <source>
        <dbReference type="Pfam" id="PF13456"/>
    </source>
</evidence>
<dbReference type="InterPro" id="IPR002156">
    <property type="entry name" value="RNaseH_domain"/>
</dbReference>
<reference evidence="2 3" key="1">
    <citation type="journal article" date="2021" name="Hortic Res">
        <title>The domestication of Cucurbita argyrosperma as revealed by the genome of its wild relative.</title>
        <authorList>
            <person name="Barrera-Redondo J."/>
            <person name="Sanchez-de la Vega G."/>
            <person name="Aguirre-Liguori J.A."/>
            <person name="Castellanos-Morales G."/>
            <person name="Gutierrez-Guerrero Y.T."/>
            <person name="Aguirre-Dugua X."/>
            <person name="Aguirre-Planter E."/>
            <person name="Tenaillon M.I."/>
            <person name="Lira-Saade R."/>
            <person name="Eguiarte L.E."/>
        </authorList>
    </citation>
    <scope>NUCLEOTIDE SEQUENCE [LARGE SCALE GENOMIC DNA]</scope>
    <source>
        <strain evidence="2">JBR-2021</strain>
    </source>
</reference>
<comment type="caution">
    <text evidence="2">The sequence shown here is derived from an EMBL/GenBank/DDBJ whole genome shotgun (WGS) entry which is preliminary data.</text>
</comment>
<dbReference type="AlphaFoldDB" id="A0AAV6NNS5"/>
<protein>
    <recommendedName>
        <fullName evidence="1">RNase H type-1 domain-containing protein</fullName>
    </recommendedName>
</protein>
<evidence type="ECO:0000313" key="3">
    <source>
        <dbReference type="Proteomes" id="UP000685013"/>
    </source>
</evidence>
<sequence>MDHLSSKLNSYASWSEEAGKGGVSWVIHDSLGSSICIECKELRRKWLVKMLEGKAMIEGLKTYLLIRETVSYSHRPIIFLELARILNNTHMDLIELSNVVDEIFDLELLAGIISFFQVPSIKK</sequence>
<dbReference type="Proteomes" id="UP000685013">
    <property type="component" value="Chromosome 4"/>
</dbReference>
<organism evidence="2 3">
    <name type="scientific">Cucurbita argyrosperma subsp. sororia</name>
    <dbReference type="NCBI Taxonomy" id="37648"/>
    <lineage>
        <taxon>Eukaryota</taxon>
        <taxon>Viridiplantae</taxon>
        <taxon>Streptophyta</taxon>
        <taxon>Embryophyta</taxon>
        <taxon>Tracheophyta</taxon>
        <taxon>Spermatophyta</taxon>
        <taxon>Magnoliopsida</taxon>
        <taxon>eudicotyledons</taxon>
        <taxon>Gunneridae</taxon>
        <taxon>Pentapetalae</taxon>
        <taxon>rosids</taxon>
        <taxon>fabids</taxon>
        <taxon>Cucurbitales</taxon>
        <taxon>Cucurbitaceae</taxon>
        <taxon>Cucurbiteae</taxon>
        <taxon>Cucurbita</taxon>
    </lineage>
</organism>
<proteinExistence type="predicted"/>
<gene>
    <name evidence="2" type="ORF">SDJN03_05210</name>
</gene>
<keyword evidence="3" id="KW-1185">Reference proteome</keyword>
<evidence type="ECO:0000313" key="2">
    <source>
        <dbReference type="EMBL" id="KAG6599977.1"/>
    </source>
</evidence>
<name>A0AAV6NNS5_9ROSI</name>
<dbReference type="GO" id="GO:0003676">
    <property type="term" value="F:nucleic acid binding"/>
    <property type="evidence" value="ECO:0007669"/>
    <property type="project" value="InterPro"/>
</dbReference>
<feature type="non-terminal residue" evidence="2">
    <location>
        <position position="1"/>
    </location>
</feature>